<proteinExistence type="predicted"/>
<dbReference type="EMBL" id="JANPWB010000009">
    <property type="protein sequence ID" value="KAJ1150498.1"/>
    <property type="molecule type" value="Genomic_DNA"/>
</dbReference>
<keyword evidence="2" id="KW-1185">Reference proteome</keyword>
<sequence>MVLRGSSRCCDDSTEPQPLRYVRTSQTLDLRHSGVSEVRQDQRLQRREGYRVVGLLRVLRPRVRWRRGSGVVASALWEVVKLCLISSYCVTIRFPFESNTYTHFS</sequence>
<comment type="caution">
    <text evidence="1">The sequence shown here is derived from an EMBL/GenBank/DDBJ whole genome shotgun (WGS) entry which is preliminary data.</text>
</comment>
<dbReference type="AlphaFoldDB" id="A0AAV7RI35"/>
<evidence type="ECO:0000313" key="1">
    <source>
        <dbReference type="EMBL" id="KAJ1150498.1"/>
    </source>
</evidence>
<evidence type="ECO:0000313" key="2">
    <source>
        <dbReference type="Proteomes" id="UP001066276"/>
    </source>
</evidence>
<dbReference type="Proteomes" id="UP001066276">
    <property type="component" value="Chromosome 5"/>
</dbReference>
<reference evidence="1" key="1">
    <citation type="journal article" date="2022" name="bioRxiv">
        <title>Sequencing and chromosome-scale assembly of the giantPleurodeles waltlgenome.</title>
        <authorList>
            <person name="Brown T."/>
            <person name="Elewa A."/>
            <person name="Iarovenko S."/>
            <person name="Subramanian E."/>
            <person name="Araus A.J."/>
            <person name="Petzold A."/>
            <person name="Susuki M."/>
            <person name="Suzuki K.-i.T."/>
            <person name="Hayashi T."/>
            <person name="Toyoda A."/>
            <person name="Oliveira C."/>
            <person name="Osipova E."/>
            <person name="Leigh N.D."/>
            <person name="Simon A."/>
            <person name="Yun M.H."/>
        </authorList>
    </citation>
    <scope>NUCLEOTIDE SEQUENCE</scope>
    <source>
        <strain evidence="1">20211129_DDA</strain>
        <tissue evidence="1">Liver</tissue>
    </source>
</reference>
<accession>A0AAV7RI35</accession>
<name>A0AAV7RI35_PLEWA</name>
<gene>
    <name evidence="1" type="ORF">NDU88_003289</name>
</gene>
<organism evidence="1 2">
    <name type="scientific">Pleurodeles waltl</name>
    <name type="common">Iberian ribbed newt</name>
    <dbReference type="NCBI Taxonomy" id="8319"/>
    <lineage>
        <taxon>Eukaryota</taxon>
        <taxon>Metazoa</taxon>
        <taxon>Chordata</taxon>
        <taxon>Craniata</taxon>
        <taxon>Vertebrata</taxon>
        <taxon>Euteleostomi</taxon>
        <taxon>Amphibia</taxon>
        <taxon>Batrachia</taxon>
        <taxon>Caudata</taxon>
        <taxon>Salamandroidea</taxon>
        <taxon>Salamandridae</taxon>
        <taxon>Pleurodelinae</taxon>
        <taxon>Pleurodeles</taxon>
    </lineage>
</organism>
<protein>
    <submittedName>
        <fullName evidence="1">Uncharacterized protein</fullName>
    </submittedName>
</protein>